<keyword evidence="1" id="KW-0812">Transmembrane</keyword>
<comment type="caution">
    <text evidence="2">The sequence shown here is derived from an EMBL/GenBank/DDBJ whole genome shotgun (WGS) entry which is preliminary data.</text>
</comment>
<dbReference type="Gene3D" id="2.60.40.10">
    <property type="entry name" value="Immunoglobulins"/>
    <property type="match status" value="1"/>
</dbReference>
<feature type="transmembrane region" description="Helical" evidence="1">
    <location>
        <begin position="151"/>
        <end position="172"/>
    </location>
</feature>
<reference evidence="2 3" key="1">
    <citation type="submission" date="2024-11" db="EMBL/GenBank/DDBJ databases">
        <title>Chromosome-level genome assembly of the freshwater bivalve Anodonta woodiana.</title>
        <authorList>
            <person name="Chen X."/>
        </authorList>
    </citation>
    <scope>NUCLEOTIDE SEQUENCE [LARGE SCALE GENOMIC DNA]</scope>
    <source>
        <strain evidence="2">MN2024</strain>
        <tissue evidence="2">Gills</tissue>
    </source>
</reference>
<keyword evidence="1" id="KW-0472">Membrane</keyword>
<proteinExistence type="predicted"/>
<dbReference type="InterPro" id="IPR036179">
    <property type="entry name" value="Ig-like_dom_sf"/>
</dbReference>
<dbReference type="AlphaFoldDB" id="A0ABD3X5J3"/>
<dbReference type="InterPro" id="IPR013783">
    <property type="entry name" value="Ig-like_fold"/>
</dbReference>
<dbReference type="Proteomes" id="UP001634394">
    <property type="component" value="Unassembled WGS sequence"/>
</dbReference>
<evidence type="ECO:0000313" key="3">
    <source>
        <dbReference type="Proteomes" id="UP001634394"/>
    </source>
</evidence>
<evidence type="ECO:0000256" key="1">
    <source>
        <dbReference type="SAM" id="Phobius"/>
    </source>
</evidence>
<feature type="non-terminal residue" evidence="2">
    <location>
        <position position="1"/>
    </location>
</feature>
<sequence>SSEIKQGYAGDNILVTQFVDNLIFFPRLYHNDQLIAVLRDSDCDVSTNSPFYGRIWCSKDNENSTTTRIEIKNVSENDTGLYTVETEGSLTQRCFLNITGTYINNKSALIISTPPDRFHENSTDQLSNITLSTTIHFGTVVNRAHSLSVPIYVIPVIIGAVGVINLIGFLLWRQRRKIDNTKGEEHIPQHDLDPGLYLTPISLEPPLLVSTCQERKTGLSNMAQKDTLYPYTQSTHVTQMISMDGYEVIDISYEDPEITPEQEEIMHDSTGNCITTYSDTSGYLTVLARIETTV</sequence>
<protein>
    <submittedName>
        <fullName evidence="2">Uncharacterized protein</fullName>
    </submittedName>
</protein>
<keyword evidence="3" id="KW-1185">Reference proteome</keyword>
<keyword evidence="1" id="KW-1133">Transmembrane helix</keyword>
<organism evidence="2 3">
    <name type="scientific">Sinanodonta woodiana</name>
    <name type="common">Chinese pond mussel</name>
    <name type="synonym">Anodonta woodiana</name>
    <dbReference type="NCBI Taxonomy" id="1069815"/>
    <lineage>
        <taxon>Eukaryota</taxon>
        <taxon>Metazoa</taxon>
        <taxon>Spiralia</taxon>
        <taxon>Lophotrochozoa</taxon>
        <taxon>Mollusca</taxon>
        <taxon>Bivalvia</taxon>
        <taxon>Autobranchia</taxon>
        <taxon>Heteroconchia</taxon>
        <taxon>Palaeoheterodonta</taxon>
        <taxon>Unionida</taxon>
        <taxon>Unionoidea</taxon>
        <taxon>Unionidae</taxon>
        <taxon>Unioninae</taxon>
        <taxon>Sinanodonta</taxon>
    </lineage>
</organism>
<gene>
    <name evidence="2" type="ORF">ACJMK2_033182</name>
</gene>
<dbReference type="EMBL" id="JBJQND010000004">
    <property type="protein sequence ID" value="KAL3880981.1"/>
    <property type="molecule type" value="Genomic_DNA"/>
</dbReference>
<dbReference type="SUPFAM" id="SSF48726">
    <property type="entry name" value="Immunoglobulin"/>
    <property type="match status" value="1"/>
</dbReference>
<name>A0ABD3X5J3_SINWO</name>
<accession>A0ABD3X5J3</accession>
<evidence type="ECO:0000313" key="2">
    <source>
        <dbReference type="EMBL" id="KAL3880981.1"/>
    </source>
</evidence>